<comment type="caution">
    <text evidence="3">The sequence shown here is derived from an EMBL/GenBank/DDBJ whole genome shotgun (WGS) entry which is preliminary data.</text>
</comment>
<evidence type="ECO:0000256" key="1">
    <source>
        <dbReference type="SAM" id="Phobius"/>
    </source>
</evidence>
<organism evidence="3 4">
    <name type="scientific">Candidatus Giovannonibacteria bacterium RIFCSPLOWO2_01_FULL_46_32</name>
    <dbReference type="NCBI Taxonomy" id="1798353"/>
    <lineage>
        <taxon>Bacteria</taxon>
        <taxon>Candidatus Giovannoniibacteriota</taxon>
    </lineage>
</organism>
<name>A0A1F5XI56_9BACT</name>
<feature type="transmembrane region" description="Helical" evidence="1">
    <location>
        <begin position="128"/>
        <end position="146"/>
    </location>
</feature>
<dbReference type="Proteomes" id="UP000177346">
    <property type="component" value="Unassembled WGS sequence"/>
</dbReference>
<dbReference type="Gene3D" id="1.20.144.10">
    <property type="entry name" value="Phosphatidic acid phosphatase type 2/haloperoxidase"/>
    <property type="match status" value="1"/>
</dbReference>
<evidence type="ECO:0000313" key="3">
    <source>
        <dbReference type="EMBL" id="OGF87622.1"/>
    </source>
</evidence>
<gene>
    <name evidence="3" type="ORF">A3B19_02400</name>
</gene>
<feature type="transmembrane region" description="Helical" evidence="1">
    <location>
        <begin position="105"/>
        <end position="122"/>
    </location>
</feature>
<sequence length="153" mass="16476">MIDLLIIFLAKYLGWVLGLGLAASLIRANGSTIMVIEAFLSGAVARFGITDLIRYFYNRPRPFESGDFIPLISRETGGSFPSGHAAFLFALAMTVFLYNRRWGALFFAGAILVGVGRVLAGLHWPSDILGGAAVGVLAALVVNLISKKLRSMK</sequence>
<keyword evidence="1" id="KW-0472">Membrane</keyword>
<dbReference type="PANTHER" id="PTHR14969">
    <property type="entry name" value="SPHINGOSINE-1-PHOSPHATE PHOSPHOHYDROLASE"/>
    <property type="match status" value="1"/>
</dbReference>
<accession>A0A1F5XI56</accession>
<dbReference type="SUPFAM" id="SSF48317">
    <property type="entry name" value="Acid phosphatase/Vanadium-dependent haloperoxidase"/>
    <property type="match status" value="1"/>
</dbReference>
<keyword evidence="1" id="KW-0812">Transmembrane</keyword>
<dbReference type="InterPro" id="IPR000326">
    <property type="entry name" value="PAP2/HPO"/>
</dbReference>
<dbReference type="EMBL" id="MFIF01000003">
    <property type="protein sequence ID" value="OGF87622.1"/>
    <property type="molecule type" value="Genomic_DNA"/>
</dbReference>
<dbReference type="SMART" id="SM00014">
    <property type="entry name" value="acidPPc"/>
    <property type="match status" value="1"/>
</dbReference>
<dbReference type="Pfam" id="PF01569">
    <property type="entry name" value="PAP2"/>
    <property type="match status" value="1"/>
</dbReference>
<protein>
    <recommendedName>
        <fullName evidence="2">Phosphatidic acid phosphatase type 2/haloperoxidase domain-containing protein</fullName>
    </recommendedName>
</protein>
<feature type="transmembrane region" description="Helical" evidence="1">
    <location>
        <begin position="6"/>
        <end position="26"/>
    </location>
</feature>
<dbReference type="AlphaFoldDB" id="A0A1F5XI56"/>
<evidence type="ECO:0000313" key="4">
    <source>
        <dbReference type="Proteomes" id="UP000177346"/>
    </source>
</evidence>
<proteinExistence type="predicted"/>
<dbReference type="InterPro" id="IPR036938">
    <property type="entry name" value="PAP2/HPO_sf"/>
</dbReference>
<keyword evidence="1" id="KW-1133">Transmembrane helix</keyword>
<reference evidence="3 4" key="1">
    <citation type="journal article" date="2016" name="Nat. Commun.">
        <title>Thousands of microbial genomes shed light on interconnected biogeochemical processes in an aquifer system.</title>
        <authorList>
            <person name="Anantharaman K."/>
            <person name="Brown C.T."/>
            <person name="Hug L.A."/>
            <person name="Sharon I."/>
            <person name="Castelle C.J."/>
            <person name="Probst A.J."/>
            <person name="Thomas B.C."/>
            <person name="Singh A."/>
            <person name="Wilkins M.J."/>
            <person name="Karaoz U."/>
            <person name="Brodie E.L."/>
            <person name="Williams K.H."/>
            <person name="Hubbard S.S."/>
            <person name="Banfield J.F."/>
        </authorList>
    </citation>
    <scope>NUCLEOTIDE SEQUENCE [LARGE SCALE GENOMIC DNA]</scope>
</reference>
<dbReference type="PANTHER" id="PTHR14969:SF13">
    <property type="entry name" value="AT30094P"/>
    <property type="match status" value="1"/>
</dbReference>
<evidence type="ECO:0000259" key="2">
    <source>
        <dbReference type="SMART" id="SM00014"/>
    </source>
</evidence>
<feature type="domain" description="Phosphatidic acid phosphatase type 2/haloperoxidase" evidence="2">
    <location>
        <begin position="34"/>
        <end position="143"/>
    </location>
</feature>